<organism evidence="2">
    <name type="scientific">marine sediment metagenome</name>
    <dbReference type="NCBI Taxonomy" id="412755"/>
    <lineage>
        <taxon>unclassified sequences</taxon>
        <taxon>metagenomes</taxon>
        <taxon>ecological metagenomes</taxon>
    </lineage>
</organism>
<reference evidence="2" key="1">
    <citation type="journal article" date="2015" name="Nature">
        <title>Complex archaea that bridge the gap between prokaryotes and eukaryotes.</title>
        <authorList>
            <person name="Spang A."/>
            <person name="Saw J.H."/>
            <person name="Jorgensen S.L."/>
            <person name="Zaremba-Niedzwiedzka K."/>
            <person name="Martijn J."/>
            <person name="Lind A.E."/>
            <person name="van Eijk R."/>
            <person name="Schleper C."/>
            <person name="Guy L."/>
            <person name="Ettema T.J."/>
        </authorList>
    </citation>
    <scope>NUCLEOTIDE SEQUENCE</scope>
</reference>
<comment type="caution">
    <text evidence="2">The sequence shown here is derived from an EMBL/GenBank/DDBJ whole genome shotgun (WGS) entry which is preliminary data.</text>
</comment>
<evidence type="ECO:0000256" key="1">
    <source>
        <dbReference type="SAM" id="MobiDB-lite"/>
    </source>
</evidence>
<dbReference type="EMBL" id="LAZR01000440">
    <property type="protein sequence ID" value="KKN68771.1"/>
    <property type="molecule type" value="Genomic_DNA"/>
</dbReference>
<proteinExistence type="predicted"/>
<dbReference type="AlphaFoldDB" id="A0A0F9V5I8"/>
<sequence length="290" mass="33278">MPDARPQYGLPFEQLPARDITPESFINEQTRIGRQQIDNKYKLMWNEINRSARFTGRQKASNMQRQLIAKGKQEMLQFNQRAQQQLAQLQNIDRLAQQGMINNPDEIKARMTFGADVAKSMYPTPGKEKPPMQQFADLDTYSHRISQELEWFKEDKPSKLLKRLSYVSPLAAAISLTRGKPKRKVQIYDVATDDWKKAEPEEIARYDMLLQEEKNIAQRKTELLGQPGISRRRVQPGTKGGTFGDKIAESVRPRQAPTAAKPKVIRQRSKLTGQVRESRDGGRTWQIVSG</sequence>
<accession>A0A0F9V5I8</accession>
<feature type="region of interest" description="Disordered" evidence="1">
    <location>
        <begin position="230"/>
        <end position="290"/>
    </location>
</feature>
<protein>
    <submittedName>
        <fullName evidence="2">Uncharacterized protein</fullName>
    </submittedName>
</protein>
<evidence type="ECO:0000313" key="2">
    <source>
        <dbReference type="EMBL" id="KKN68771.1"/>
    </source>
</evidence>
<gene>
    <name evidence="2" type="ORF">LCGC14_0447910</name>
</gene>
<name>A0A0F9V5I8_9ZZZZ</name>